<comment type="caution">
    <text evidence="2">The sequence shown here is derived from an EMBL/GenBank/DDBJ whole genome shotgun (WGS) entry which is preliminary data.</text>
</comment>
<dbReference type="EMBL" id="CAJVQA010011434">
    <property type="protein sequence ID" value="CAG8707156.1"/>
    <property type="molecule type" value="Genomic_DNA"/>
</dbReference>
<gene>
    <name evidence="2" type="ORF">CPELLU_LOCUS12136</name>
</gene>
<feature type="coiled-coil region" evidence="1">
    <location>
        <begin position="194"/>
        <end position="254"/>
    </location>
</feature>
<organism evidence="2 3">
    <name type="scientific">Cetraspora pellucida</name>
    <dbReference type="NCBI Taxonomy" id="1433469"/>
    <lineage>
        <taxon>Eukaryota</taxon>
        <taxon>Fungi</taxon>
        <taxon>Fungi incertae sedis</taxon>
        <taxon>Mucoromycota</taxon>
        <taxon>Glomeromycotina</taxon>
        <taxon>Glomeromycetes</taxon>
        <taxon>Diversisporales</taxon>
        <taxon>Gigasporaceae</taxon>
        <taxon>Cetraspora</taxon>
    </lineage>
</organism>
<keyword evidence="1" id="KW-0175">Coiled coil</keyword>
<reference evidence="2" key="1">
    <citation type="submission" date="2021-06" db="EMBL/GenBank/DDBJ databases">
        <authorList>
            <person name="Kallberg Y."/>
            <person name="Tangrot J."/>
            <person name="Rosling A."/>
        </authorList>
    </citation>
    <scope>NUCLEOTIDE SEQUENCE</scope>
    <source>
        <strain evidence="2">FL966</strain>
    </source>
</reference>
<accession>A0A9N9HV83</accession>
<protein>
    <submittedName>
        <fullName evidence="2">23540_t:CDS:1</fullName>
    </submittedName>
</protein>
<dbReference type="AlphaFoldDB" id="A0A9N9HV83"/>
<evidence type="ECO:0000313" key="2">
    <source>
        <dbReference type="EMBL" id="CAG8707156.1"/>
    </source>
</evidence>
<dbReference type="OrthoDB" id="2429072at2759"/>
<name>A0A9N9HV83_9GLOM</name>
<sequence length="256" mass="30592">MFYSLILTGIKLTLKNFIEQHLPISSTNIIINDFDEFLKPVNDDFINKRKGELLEYFIQQFLLKNGILSYINKTFVYFSQGNYQKISDVTPRFSEIQTRGGSGEIQRIRGMRNPKYKVEVDEVRKLLNVISKKPETFIGFLVSNVPLSDYAQKELENSKLKHRICVCYFHEIVDKIFEYAQILDQNQERGEWEMEKRKRKFKELKDENEFLKEENKRLKKESIKELKCRIETLEKKLENQNKEYNEKLNLILKKLS</sequence>
<evidence type="ECO:0000256" key="1">
    <source>
        <dbReference type="SAM" id="Coils"/>
    </source>
</evidence>
<keyword evidence="3" id="KW-1185">Reference proteome</keyword>
<dbReference type="Proteomes" id="UP000789759">
    <property type="component" value="Unassembled WGS sequence"/>
</dbReference>
<proteinExistence type="predicted"/>
<evidence type="ECO:0000313" key="3">
    <source>
        <dbReference type="Proteomes" id="UP000789759"/>
    </source>
</evidence>